<evidence type="ECO:0000313" key="11">
    <source>
        <dbReference type="EMBL" id="RIA55494.1"/>
    </source>
</evidence>
<keyword evidence="2" id="KW-1003">Cell membrane</keyword>
<evidence type="ECO:0000256" key="9">
    <source>
        <dbReference type="SAM" id="Phobius"/>
    </source>
</evidence>
<evidence type="ECO:0000259" key="10">
    <source>
        <dbReference type="Pfam" id="PF13231"/>
    </source>
</evidence>
<dbReference type="GO" id="GO:0005886">
    <property type="term" value="C:plasma membrane"/>
    <property type="evidence" value="ECO:0007669"/>
    <property type="project" value="UniProtKB-SubCell"/>
</dbReference>
<evidence type="ECO:0000256" key="7">
    <source>
        <dbReference type="ARBA" id="ARBA00023136"/>
    </source>
</evidence>
<comment type="subcellular location">
    <subcellularLocation>
        <location evidence="1">Cell membrane</location>
        <topology evidence="1">Multi-pass membrane protein</topology>
    </subcellularLocation>
</comment>
<dbReference type="PANTHER" id="PTHR33908">
    <property type="entry name" value="MANNOSYLTRANSFERASE YKCB-RELATED"/>
    <property type="match status" value="1"/>
</dbReference>
<dbReference type="GO" id="GO:0009103">
    <property type="term" value="P:lipopolysaccharide biosynthetic process"/>
    <property type="evidence" value="ECO:0007669"/>
    <property type="project" value="UniProtKB-ARBA"/>
</dbReference>
<dbReference type="InterPro" id="IPR050297">
    <property type="entry name" value="LipidA_mod_glycosyltrf_83"/>
</dbReference>
<feature type="transmembrane region" description="Helical" evidence="9">
    <location>
        <begin position="292"/>
        <end position="313"/>
    </location>
</feature>
<keyword evidence="7 9" id="KW-0472">Membrane</keyword>
<comment type="caution">
    <text evidence="11">The sequence shown here is derived from an EMBL/GenBank/DDBJ whole genome shotgun (WGS) entry which is preliminary data.</text>
</comment>
<feature type="transmembrane region" description="Helical" evidence="9">
    <location>
        <begin position="243"/>
        <end position="261"/>
    </location>
</feature>
<evidence type="ECO:0000256" key="1">
    <source>
        <dbReference type="ARBA" id="ARBA00004651"/>
    </source>
</evidence>
<evidence type="ECO:0000256" key="5">
    <source>
        <dbReference type="ARBA" id="ARBA00022692"/>
    </source>
</evidence>
<keyword evidence="3 11" id="KW-0328">Glycosyltransferase</keyword>
<dbReference type="EMBL" id="QXDF01000001">
    <property type="protein sequence ID" value="RIA55494.1"/>
    <property type="molecule type" value="Genomic_DNA"/>
</dbReference>
<feature type="transmembrane region" description="Helical" evidence="9">
    <location>
        <begin position="55"/>
        <end position="77"/>
    </location>
</feature>
<dbReference type="AlphaFoldDB" id="A0A397QBL7"/>
<evidence type="ECO:0000256" key="8">
    <source>
        <dbReference type="SAM" id="MobiDB-lite"/>
    </source>
</evidence>
<evidence type="ECO:0000256" key="6">
    <source>
        <dbReference type="ARBA" id="ARBA00022989"/>
    </source>
</evidence>
<evidence type="ECO:0000313" key="12">
    <source>
        <dbReference type="Proteomes" id="UP000266273"/>
    </source>
</evidence>
<keyword evidence="12" id="KW-1185">Reference proteome</keyword>
<feature type="transmembrane region" description="Helical" evidence="9">
    <location>
        <begin position="213"/>
        <end position="231"/>
    </location>
</feature>
<feature type="transmembrane region" description="Helical" evidence="9">
    <location>
        <begin position="325"/>
        <end position="344"/>
    </location>
</feature>
<proteinExistence type="predicted"/>
<feature type="domain" description="Glycosyltransferase RgtA/B/C/D-like" evidence="10">
    <location>
        <begin position="101"/>
        <end position="261"/>
    </location>
</feature>
<dbReference type="OrthoDB" id="9811222at2"/>
<feature type="transmembrane region" description="Helical" evidence="9">
    <location>
        <begin position="151"/>
        <end position="169"/>
    </location>
</feature>
<feature type="transmembrane region" description="Helical" evidence="9">
    <location>
        <begin position="176"/>
        <end position="193"/>
    </location>
</feature>
<gene>
    <name evidence="11" type="ORF">BXY53_0560</name>
</gene>
<keyword evidence="6 9" id="KW-1133">Transmembrane helix</keyword>
<dbReference type="PANTHER" id="PTHR33908:SF11">
    <property type="entry name" value="MEMBRANE PROTEIN"/>
    <property type="match status" value="1"/>
</dbReference>
<dbReference type="Pfam" id="PF13231">
    <property type="entry name" value="PMT_2"/>
    <property type="match status" value="1"/>
</dbReference>
<name>A0A397QBL7_9HYPH</name>
<evidence type="ECO:0000256" key="4">
    <source>
        <dbReference type="ARBA" id="ARBA00022679"/>
    </source>
</evidence>
<protein>
    <submittedName>
        <fullName evidence="11">Dolichyl-phosphate-mannose-protein mannosyltransferase</fullName>
    </submittedName>
</protein>
<feature type="transmembrane region" description="Helical" evidence="9">
    <location>
        <begin position="350"/>
        <end position="368"/>
    </location>
</feature>
<evidence type="ECO:0000256" key="3">
    <source>
        <dbReference type="ARBA" id="ARBA00022676"/>
    </source>
</evidence>
<dbReference type="GO" id="GO:0016763">
    <property type="term" value="F:pentosyltransferase activity"/>
    <property type="evidence" value="ECO:0007669"/>
    <property type="project" value="TreeGrafter"/>
</dbReference>
<keyword evidence="5 9" id="KW-0812">Transmembrane</keyword>
<sequence length="532" mass="58911">MLRGRRKTGRRSDVQIHPQDTSDQLSAHPRAGGNAPPGASEPRPIFPVDMLPQGFVWRLVVFLGALTAVRLATVYFAGTDFFFDEAQYWAWSRDLDWGYYSKPPVIAWLIRAASEICGNGEACIRAISPVMHTATSVIVFLLTRKLFDARFGFWAAVVFATLPGISLSSTLISTDVPLLFFWALALLCLVKLLETRAWRWSVALGLTVGVGLLAKYAMVYFFLGLAVYMLLSPRARWLLTDLRGAMVLLLAGALLAPNVIWNLQHGFATFSHTADNANWSGSLGNPIEALEFFGAQFGVFGPLLFGILIWATWRAVREGWSDPYRLLLCFAVPVILLITVQAFLSRAHANWAAVAYVSASVLVAALMVERSARGWYAASFLIHLLALATISFGTVFAGQISLPGGKDPFARVLGWQAIAKGTEARFADGDFASVMTDRRSLAAELIYYLRDTDIPIARWRNEGPPSDHFEMTRPITAQTPEPVLLVTRRERIGSIGERFDSVTKLGQERFSAGPTDSRELHFYRLEGFRPAD</sequence>
<reference evidence="11 12" key="1">
    <citation type="submission" date="2018-08" db="EMBL/GenBank/DDBJ databases">
        <title>Genomic Encyclopedia of Archaeal and Bacterial Type Strains, Phase II (KMG-II): from individual species to whole genera.</title>
        <authorList>
            <person name="Goeker M."/>
        </authorList>
    </citation>
    <scope>NUCLEOTIDE SEQUENCE [LARGE SCALE GENOMIC DNA]</scope>
    <source>
        <strain evidence="11 12">DSM 5002</strain>
    </source>
</reference>
<evidence type="ECO:0000256" key="2">
    <source>
        <dbReference type="ARBA" id="ARBA00022475"/>
    </source>
</evidence>
<keyword evidence="4 11" id="KW-0808">Transferase</keyword>
<feature type="region of interest" description="Disordered" evidence="8">
    <location>
        <begin position="1"/>
        <end position="39"/>
    </location>
</feature>
<dbReference type="Proteomes" id="UP000266273">
    <property type="component" value="Unassembled WGS sequence"/>
</dbReference>
<dbReference type="InterPro" id="IPR038731">
    <property type="entry name" value="RgtA/B/C-like"/>
</dbReference>
<feature type="transmembrane region" description="Helical" evidence="9">
    <location>
        <begin position="375"/>
        <end position="397"/>
    </location>
</feature>
<accession>A0A397QBL7</accession>
<organism evidence="11 12">
    <name type="scientific">Dichotomicrobium thermohalophilum</name>
    <dbReference type="NCBI Taxonomy" id="933063"/>
    <lineage>
        <taxon>Bacteria</taxon>
        <taxon>Pseudomonadati</taxon>
        <taxon>Pseudomonadota</taxon>
        <taxon>Alphaproteobacteria</taxon>
        <taxon>Hyphomicrobiales</taxon>
        <taxon>Hyphomicrobiaceae</taxon>
        <taxon>Dichotomicrobium</taxon>
    </lineage>
</organism>